<dbReference type="InterPro" id="IPR037690">
    <property type="entry name" value="FAM204A"/>
</dbReference>
<sequence length="246" mass="27737">MWSGLLPPGLNESDIDLSSEDDENTSEDFISCTKEEKGDDQSAIEALDSQPDGFASTADTQGTNRAAEAKREGENLACPSGVPADMWNKFQQLQKKHFEIKTQANDRDQGHRRRRRRKDKLKRRKAEGTDSQEPPKESPLDELKQFFGINDKFEPPVTAKKLQKSGLENSIDQAVNSGDIEKAEELSDALATREMGVKIAHAVACRNFMKAKQEEEASQEAQKKRKLAWGFEAKKRWETKSNMGYM</sequence>
<dbReference type="PANTHER" id="PTHR14386">
    <property type="entry name" value="PROTEIN FAM204A"/>
    <property type="match status" value="1"/>
</dbReference>
<feature type="compositionally biased region" description="Basic and acidic residues" evidence="1">
    <location>
        <begin position="96"/>
        <end position="109"/>
    </location>
</feature>
<reference evidence="3" key="1">
    <citation type="submission" date="2025-08" db="UniProtKB">
        <authorList>
            <consortium name="RefSeq"/>
        </authorList>
    </citation>
    <scope>IDENTIFICATION</scope>
</reference>
<protein>
    <submittedName>
        <fullName evidence="3">Protein FAM204A</fullName>
    </submittedName>
</protein>
<dbReference type="GeneID" id="115469882"/>
<dbReference type="CTD" id="63877"/>
<dbReference type="AlphaFoldDB" id="A0A6P7Y0Z3"/>
<dbReference type="OrthoDB" id="2418792at2759"/>
<evidence type="ECO:0000313" key="2">
    <source>
        <dbReference type="Proteomes" id="UP000515156"/>
    </source>
</evidence>
<evidence type="ECO:0000313" key="3">
    <source>
        <dbReference type="RefSeq" id="XP_030058493.1"/>
    </source>
</evidence>
<organism evidence="2 3">
    <name type="scientific">Microcaecilia unicolor</name>
    <dbReference type="NCBI Taxonomy" id="1415580"/>
    <lineage>
        <taxon>Eukaryota</taxon>
        <taxon>Metazoa</taxon>
        <taxon>Chordata</taxon>
        <taxon>Craniata</taxon>
        <taxon>Vertebrata</taxon>
        <taxon>Euteleostomi</taxon>
        <taxon>Amphibia</taxon>
        <taxon>Gymnophiona</taxon>
        <taxon>Siphonopidae</taxon>
        <taxon>Microcaecilia</taxon>
    </lineage>
</organism>
<dbReference type="RefSeq" id="XP_030058493.1">
    <property type="nucleotide sequence ID" value="XM_030202633.1"/>
</dbReference>
<name>A0A6P7Y0Z3_9AMPH</name>
<dbReference type="FunCoup" id="A0A6P7Y0Z3">
    <property type="interactions" value="2059"/>
</dbReference>
<evidence type="ECO:0000256" key="1">
    <source>
        <dbReference type="SAM" id="MobiDB-lite"/>
    </source>
</evidence>
<feature type="compositionally biased region" description="Basic residues" evidence="1">
    <location>
        <begin position="110"/>
        <end position="125"/>
    </location>
</feature>
<dbReference type="InParanoid" id="A0A6P7Y0Z3"/>
<dbReference type="PANTHER" id="PTHR14386:SF2">
    <property type="entry name" value="PROTEIN FAM204A"/>
    <property type="match status" value="1"/>
</dbReference>
<keyword evidence="2" id="KW-1185">Reference proteome</keyword>
<feature type="region of interest" description="Disordered" evidence="1">
    <location>
        <begin position="1"/>
        <end position="83"/>
    </location>
</feature>
<feature type="region of interest" description="Disordered" evidence="1">
    <location>
        <begin position="95"/>
        <end position="141"/>
    </location>
</feature>
<dbReference type="Proteomes" id="UP000515156">
    <property type="component" value="Chromosome 5"/>
</dbReference>
<accession>A0A6P7Y0Z3</accession>
<proteinExistence type="predicted"/>
<dbReference type="KEGG" id="muo:115469882"/>
<feature type="compositionally biased region" description="Acidic residues" evidence="1">
    <location>
        <begin position="13"/>
        <end position="26"/>
    </location>
</feature>
<gene>
    <name evidence="3" type="primary">FAM204A</name>
</gene>